<protein>
    <recommendedName>
        <fullName evidence="1">DUF6590 domain-containing protein</fullName>
    </recommendedName>
</protein>
<gene>
    <name evidence="2" type="ORF">C8A05DRAFT_19138</name>
</gene>
<keyword evidence="3" id="KW-1185">Reference proteome</keyword>
<dbReference type="Pfam" id="PF20233">
    <property type="entry name" value="DUF6590"/>
    <property type="match status" value="1"/>
</dbReference>
<organism evidence="2 3">
    <name type="scientific">Staphylotrichum tortipilum</name>
    <dbReference type="NCBI Taxonomy" id="2831512"/>
    <lineage>
        <taxon>Eukaryota</taxon>
        <taxon>Fungi</taxon>
        <taxon>Dikarya</taxon>
        <taxon>Ascomycota</taxon>
        <taxon>Pezizomycotina</taxon>
        <taxon>Sordariomycetes</taxon>
        <taxon>Sordariomycetidae</taxon>
        <taxon>Sordariales</taxon>
        <taxon>Chaetomiaceae</taxon>
        <taxon>Staphylotrichum</taxon>
    </lineage>
</organism>
<dbReference type="EMBL" id="MU855974">
    <property type="protein sequence ID" value="KAK3898237.1"/>
    <property type="molecule type" value="Genomic_DNA"/>
</dbReference>
<feature type="non-terminal residue" evidence="2">
    <location>
        <position position="1"/>
    </location>
</feature>
<sequence length="162" mass="17792">PNPPLPLPHAPQNSPPPNWTATVPSFYGFKPTARFHWFIVVRRRLHHSLCFAITTYSGRINTTATGGSTVRSIQAGGAARPIDYVVLHSASVEPPAPYEEEGITRAPVALIIEDEEQFISPLARLDCSRVYTVEDGGRAVKIGRVHPDSLGALEGYYRECVE</sequence>
<evidence type="ECO:0000313" key="2">
    <source>
        <dbReference type="EMBL" id="KAK3898237.1"/>
    </source>
</evidence>
<dbReference type="Proteomes" id="UP001303889">
    <property type="component" value="Unassembled WGS sequence"/>
</dbReference>
<dbReference type="InterPro" id="IPR046497">
    <property type="entry name" value="DUF6590"/>
</dbReference>
<accession>A0AAN6MC47</accession>
<dbReference type="AlphaFoldDB" id="A0AAN6MC47"/>
<reference evidence="2" key="2">
    <citation type="submission" date="2023-05" db="EMBL/GenBank/DDBJ databases">
        <authorList>
            <consortium name="Lawrence Berkeley National Laboratory"/>
            <person name="Steindorff A."/>
            <person name="Hensen N."/>
            <person name="Bonometti L."/>
            <person name="Westerberg I."/>
            <person name="Brannstrom I.O."/>
            <person name="Guillou S."/>
            <person name="Cros-Aarteil S."/>
            <person name="Calhoun S."/>
            <person name="Haridas S."/>
            <person name="Kuo A."/>
            <person name="Mondo S."/>
            <person name="Pangilinan J."/>
            <person name="Riley R."/>
            <person name="Labutti K."/>
            <person name="Andreopoulos B."/>
            <person name="Lipzen A."/>
            <person name="Chen C."/>
            <person name="Yanf M."/>
            <person name="Daum C."/>
            <person name="Ng V."/>
            <person name="Clum A."/>
            <person name="Ohm R."/>
            <person name="Martin F."/>
            <person name="Silar P."/>
            <person name="Natvig D."/>
            <person name="Lalanne C."/>
            <person name="Gautier V."/>
            <person name="Ament-Velasquez S.L."/>
            <person name="Kruys A."/>
            <person name="Hutchinson M.I."/>
            <person name="Powell A.J."/>
            <person name="Barry K."/>
            <person name="Miller A.N."/>
            <person name="Grigoriev I.V."/>
            <person name="Debuchy R."/>
            <person name="Gladieux P."/>
            <person name="Thoren M.H."/>
            <person name="Johannesson H."/>
        </authorList>
    </citation>
    <scope>NUCLEOTIDE SEQUENCE</scope>
    <source>
        <strain evidence="2">CBS 103.79</strain>
    </source>
</reference>
<comment type="caution">
    <text evidence="2">The sequence shown here is derived from an EMBL/GenBank/DDBJ whole genome shotgun (WGS) entry which is preliminary data.</text>
</comment>
<evidence type="ECO:0000313" key="3">
    <source>
        <dbReference type="Proteomes" id="UP001303889"/>
    </source>
</evidence>
<name>A0AAN6MC47_9PEZI</name>
<feature type="domain" description="DUF6590" evidence="1">
    <location>
        <begin position="16"/>
        <end position="154"/>
    </location>
</feature>
<proteinExistence type="predicted"/>
<evidence type="ECO:0000259" key="1">
    <source>
        <dbReference type="Pfam" id="PF20233"/>
    </source>
</evidence>
<reference evidence="2" key="1">
    <citation type="journal article" date="2023" name="Mol. Phylogenet. Evol.">
        <title>Genome-scale phylogeny and comparative genomics of the fungal order Sordariales.</title>
        <authorList>
            <person name="Hensen N."/>
            <person name="Bonometti L."/>
            <person name="Westerberg I."/>
            <person name="Brannstrom I.O."/>
            <person name="Guillou S."/>
            <person name="Cros-Aarteil S."/>
            <person name="Calhoun S."/>
            <person name="Haridas S."/>
            <person name="Kuo A."/>
            <person name="Mondo S."/>
            <person name="Pangilinan J."/>
            <person name="Riley R."/>
            <person name="LaButti K."/>
            <person name="Andreopoulos B."/>
            <person name="Lipzen A."/>
            <person name="Chen C."/>
            <person name="Yan M."/>
            <person name="Daum C."/>
            <person name="Ng V."/>
            <person name="Clum A."/>
            <person name="Steindorff A."/>
            <person name="Ohm R.A."/>
            <person name="Martin F."/>
            <person name="Silar P."/>
            <person name="Natvig D.O."/>
            <person name="Lalanne C."/>
            <person name="Gautier V."/>
            <person name="Ament-Velasquez S.L."/>
            <person name="Kruys A."/>
            <person name="Hutchinson M.I."/>
            <person name="Powell A.J."/>
            <person name="Barry K."/>
            <person name="Miller A.N."/>
            <person name="Grigoriev I.V."/>
            <person name="Debuchy R."/>
            <person name="Gladieux P."/>
            <person name="Hiltunen Thoren M."/>
            <person name="Johannesson H."/>
        </authorList>
    </citation>
    <scope>NUCLEOTIDE SEQUENCE</scope>
    <source>
        <strain evidence="2">CBS 103.79</strain>
    </source>
</reference>